<organism evidence="8">
    <name type="scientific">Mucor ambiguus</name>
    <dbReference type="NCBI Taxonomy" id="91626"/>
    <lineage>
        <taxon>Eukaryota</taxon>
        <taxon>Fungi</taxon>
        <taxon>Fungi incertae sedis</taxon>
        <taxon>Mucoromycota</taxon>
        <taxon>Mucoromycotina</taxon>
        <taxon>Mucoromycetes</taxon>
        <taxon>Mucorales</taxon>
        <taxon>Mucorineae</taxon>
        <taxon>Mucoraceae</taxon>
        <taxon>Mucor</taxon>
    </lineage>
</organism>
<keyword evidence="5" id="KW-0378">Hydrolase</keyword>
<dbReference type="PANTHER" id="PTHR37984">
    <property type="entry name" value="PROTEIN CBG26694"/>
    <property type="match status" value="1"/>
</dbReference>
<dbReference type="STRING" id="91626.A0A0C9MVW9"/>
<dbReference type="GO" id="GO:0004519">
    <property type="term" value="F:endonuclease activity"/>
    <property type="evidence" value="ECO:0007669"/>
    <property type="project" value="UniProtKB-KW"/>
</dbReference>
<dbReference type="Gene3D" id="3.30.70.270">
    <property type="match status" value="1"/>
</dbReference>
<dbReference type="PANTHER" id="PTHR37984:SF5">
    <property type="entry name" value="PROTEIN NYNRIN-LIKE"/>
    <property type="match status" value="1"/>
</dbReference>
<evidence type="ECO:0000256" key="2">
    <source>
        <dbReference type="ARBA" id="ARBA00022695"/>
    </source>
</evidence>
<evidence type="ECO:0000256" key="3">
    <source>
        <dbReference type="ARBA" id="ARBA00022722"/>
    </source>
</evidence>
<dbReference type="InterPro" id="IPR043128">
    <property type="entry name" value="Rev_trsase/Diguanyl_cyclase"/>
</dbReference>
<evidence type="ECO:0000259" key="7">
    <source>
        <dbReference type="Pfam" id="PF17917"/>
    </source>
</evidence>
<dbReference type="InterPro" id="IPR043502">
    <property type="entry name" value="DNA/RNA_pol_sf"/>
</dbReference>
<dbReference type="FunFam" id="3.30.70.270:FF:000020">
    <property type="entry name" value="Transposon Tf2-6 polyprotein-like Protein"/>
    <property type="match status" value="1"/>
</dbReference>
<protein>
    <recommendedName>
        <fullName evidence="7">Reverse transcriptase RNase H-like domain-containing protein</fullName>
    </recommendedName>
</protein>
<dbReference type="OrthoDB" id="2254302at2759"/>
<dbReference type="Proteomes" id="UP000053815">
    <property type="component" value="Unassembled WGS sequence"/>
</dbReference>
<keyword evidence="4" id="KW-0255">Endonuclease</keyword>
<dbReference type="GO" id="GO:0003964">
    <property type="term" value="F:RNA-directed DNA polymerase activity"/>
    <property type="evidence" value="ECO:0007669"/>
    <property type="project" value="UniProtKB-KW"/>
</dbReference>
<dbReference type="EMBL" id="DF836973">
    <property type="protein sequence ID" value="GAN11549.1"/>
    <property type="molecule type" value="Genomic_DNA"/>
</dbReference>
<keyword evidence="1" id="KW-0808">Transferase</keyword>
<dbReference type="Pfam" id="PF17917">
    <property type="entry name" value="RT_RNaseH"/>
    <property type="match status" value="1"/>
</dbReference>
<gene>
    <name evidence="8" type="ORF">MAM1_0684d11117</name>
</gene>
<keyword evidence="9" id="KW-1185">Reference proteome</keyword>
<dbReference type="AlphaFoldDB" id="A0A0C9MVW9"/>
<evidence type="ECO:0000256" key="5">
    <source>
        <dbReference type="ARBA" id="ARBA00022801"/>
    </source>
</evidence>
<reference evidence="8" key="1">
    <citation type="submission" date="2014-09" db="EMBL/GenBank/DDBJ databases">
        <title>Draft genome sequence of an oleaginous Mucoromycotina fungus Mucor ambiguus NBRC6742.</title>
        <authorList>
            <person name="Takeda I."/>
            <person name="Yamane N."/>
            <person name="Morita T."/>
            <person name="Tamano K."/>
            <person name="Machida M."/>
            <person name="Baker S."/>
            <person name="Koike H."/>
        </authorList>
    </citation>
    <scope>NUCLEOTIDE SEQUENCE</scope>
    <source>
        <strain evidence="8">NBRC 6742</strain>
    </source>
</reference>
<keyword evidence="3" id="KW-0540">Nuclease</keyword>
<evidence type="ECO:0000313" key="8">
    <source>
        <dbReference type="EMBL" id="GAN11549.1"/>
    </source>
</evidence>
<feature type="domain" description="Reverse transcriptase RNase H-like" evidence="7">
    <location>
        <begin position="89"/>
        <end position="167"/>
    </location>
</feature>
<sequence length="188" mass="21646">MLNMREPKDKDECQSFLGSVGYYRRFVDNFAGQAEPTTKLLKKTSKFEWGEAQRKAFTYLQSSLISPPILSYPIRAHVKIITCDASLVDQETVVAYGSKTLNATQKNYSINDLEAMAIVWAVNRYRHYLSSKEEFVIRTDHVALVFIFESDKPSPKLQRWKACLMGYKYRVEFKPGKENPADSLSRLV</sequence>
<accession>A0A0C9MVW9</accession>
<evidence type="ECO:0000256" key="1">
    <source>
        <dbReference type="ARBA" id="ARBA00022679"/>
    </source>
</evidence>
<name>A0A0C9MVW9_9FUNG</name>
<evidence type="ECO:0000313" key="9">
    <source>
        <dbReference type="Proteomes" id="UP000053815"/>
    </source>
</evidence>
<keyword evidence="6" id="KW-0695">RNA-directed DNA polymerase</keyword>
<evidence type="ECO:0000256" key="6">
    <source>
        <dbReference type="ARBA" id="ARBA00022918"/>
    </source>
</evidence>
<dbReference type="CDD" id="cd09274">
    <property type="entry name" value="RNase_HI_RT_Ty3"/>
    <property type="match status" value="1"/>
</dbReference>
<keyword evidence="2" id="KW-0548">Nucleotidyltransferase</keyword>
<dbReference type="InterPro" id="IPR041373">
    <property type="entry name" value="RT_RNaseH"/>
</dbReference>
<dbReference type="GO" id="GO:0016787">
    <property type="term" value="F:hydrolase activity"/>
    <property type="evidence" value="ECO:0007669"/>
    <property type="project" value="UniProtKB-KW"/>
</dbReference>
<proteinExistence type="predicted"/>
<dbReference type="InterPro" id="IPR050951">
    <property type="entry name" value="Retrovirus_Pol_polyprotein"/>
</dbReference>
<dbReference type="SUPFAM" id="SSF56672">
    <property type="entry name" value="DNA/RNA polymerases"/>
    <property type="match status" value="1"/>
</dbReference>
<evidence type="ECO:0000256" key="4">
    <source>
        <dbReference type="ARBA" id="ARBA00022759"/>
    </source>
</evidence>